<accession>A0A5B0WRH6</accession>
<keyword evidence="3" id="KW-1185">Reference proteome</keyword>
<proteinExistence type="predicted"/>
<feature type="transmembrane region" description="Helical" evidence="1">
    <location>
        <begin position="182"/>
        <end position="204"/>
    </location>
</feature>
<dbReference type="AlphaFoldDB" id="A0A5B0WRH6"/>
<keyword evidence="1" id="KW-0812">Transmembrane</keyword>
<feature type="transmembrane region" description="Helical" evidence="1">
    <location>
        <begin position="272"/>
        <end position="296"/>
    </location>
</feature>
<name>A0A5B0WRH6_9GAMM</name>
<comment type="caution">
    <text evidence="2">The sequence shown here is derived from an EMBL/GenBank/DDBJ whole genome shotgun (WGS) entry which is preliminary data.</text>
</comment>
<feature type="transmembrane region" description="Helical" evidence="1">
    <location>
        <begin position="84"/>
        <end position="100"/>
    </location>
</feature>
<dbReference type="RefSeq" id="WP_149612087.1">
    <property type="nucleotide sequence ID" value="NZ_VTUX01000007.1"/>
</dbReference>
<reference evidence="2 3" key="1">
    <citation type="submission" date="2019-09" db="EMBL/GenBank/DDBJ databases">
        <authorList>
            <person name="Chen X.-Y."/>
        </authorList>
    </citation>
    <scope>NUCLEOTIDE SEQUENCE [LARGE SCALE GENOMIC DNA]</scope>
    <source>
        <strain evidence="2 3">NY5</strain>
    </source>
</reference>
<evidence type="ECO:0000256" key="1">
    <source>
        <dbReference type="SAM" id="Phobius"/>
    </source>
</evidence>
<organism evidence="2 3">
    <name type="scientific">Pseudohalioglobus sediminis</name>
    <dbReference type="NCBI Taxonomy" id="2606449"/>
    <lineage>
        <taxon>Bacteria</taxon>
        <taxon>Pseudomonadati</taxon>
        <taxon>Pseudomonadota</taxon>
        <taxon>Gammaproteobacteria</taxon>
        <taxon>Cellvibrionales</taxon>
        <taxon>Halieaceae</taxon>
        <taxon>Pseudohalioglobus</taxon>
    </lineage>
</organism>
<dbReference type="InterPro" id="IPR022134">
    <property type="entry name" value="DUF3667"/>
</dbReference>
<protein>
    <submittedName>
        <fullName evidence="2">DUF3667 domain-containing protein</fullName>
    </submittedName>
</protein>
<keyword evidence="1" id="KW-1133">Transmembrane helix</keyword>
<dbReference type="Proteomes" id="UP000323708">
    <property type="component" value="Unassembled WGS sequence"/>
</dbReference>
<keyword evidence="1" id="KW-0472">Membrane</keyword>
<evidence type="ECO:0000313" key="3">
    <source>
        <dbReference type="Proteomes" id="UP000323708"/>
    </source>
</evidence>
<sequence length="297" mass="33583">MSQGRRHCRNCYHPLTGEYCGHCGQREGRSDRRFFDLAGELTGDLLDFDSRLWRTLLFLLFRPGFLTAEFIAGRRARYLPPLRLYLVISFITFLVLSLFIPDTIRLSDDKAANGDEAVVVTIDTDSADAEDSAVDPNDLDLQIGLAQEDSPQWLKDLEQRLESNTGRLLKDPADFVATVVEYLPQVMFLLLPVFALLVQLVYLLSPFHYLQHLVFALHYHSFAYLFYLFTAVLEVSGVKVEDLLMIGLLVYLPLAFRRCYGSGWWGAVGKALLVYISYALVLVLGFAAMVVVTIALL</sequence>
<gene>
    <name evidence="2" type="ORF">F0M18_14035</name>
</gene>
<feature type="transmembrane region" description="Helical" evidence="1">
    <location>
        <begin position="243"/>
        <end position="260"/>
    </location>
</feature>
<evidence type="ECO:0000313" key="2">
    <source>
        <dbReference type="EMBL" id="KAA1189476.1"/>
    </source>
</evidence>
<feature type="transmembrane region" description="Helical" evidence="1">
    <location>
        <begin position="216"/>
        <end position="237"/>
    </location>
</feature>
<dbReference type="EMBL" id="VTUX01000007">
    <property type="protein sequence ID" value="KAA1189476.1"/>
    <property type="molecule type" value="Genomic_DNA"/>
</dbReference>
<dbReference type="Pfam" id="PF12412">
    <property type="entry name" value="DUF3667"/>
    <property type="match status" value="1"/>
</dbReference>